<dbReference type="Gene3D" id="3.30.565.10">
    <property type="entry name" value="Histidine kinase-like ATPase, C-terminal domain"/>
    <property type="match status" value="1"/>
</dbReference>
<evidence type="ECO:0000256" key="2">
    <source>
        <dbReference type="ARBA" id="ARBA00012438"/>
    </source>
</evidence>
<feature type="modified residue" description="4-aspartylphosphate" evidence="8">
    <location>
        <position position="172"/>
    </location>
</feature>
<dbReference type="Pfam" id="PF02518">
    <property type="entry name" value="HATPase_c"/>
    <property type="match status" value="1"/>
</dbReference>
<dbReference type="Gene3D" id="2.40.50.1020">
    <property type="entry name" value="LytTr DNA-binding domain"/>
    <property type="match status" value="1"/>
</dbReference>
<dbReference type="SMART" id="SM00850">
    <property type="entry name" value="LytTR"/>
    <property type="match status" value="1"/>
</dbReference>
<dbReference type="EC" id="2.7.13.3" evidence="2"/>
<feature type="domain" description="Histidine kinase" evidence="9">
    <location>
        <begin position="1"/>
        <end position="112"/>
    </location>
</feature>
<keyword evidence="13" id="KW-1185">Reference proteome</keyword>
<sequence length="361" mass="41054">MGKSLPLTLQPLVENAIKHGIKNMLENSLVTIRFKDEGNYIVLSVTDNGVGMSEDVLQVVGKKQLPSASGTGMGIYNVNRRMEMTFGREAGLRFTSIPGEGTTVACKLPKKEGEPMREQMKALLVDDERYARQELAFLLRSYDFIKIAGEARNGEEAVIKAVQLQPDVVFLDMEMPKIGGLEVARSLQELKKKPLIVFATAYPQFAAKAFRLEAIDYLLKPYDAAELAETVQRLHRHLLTPLQSIGGPVEAPAKKLAVEMDGEINYVLIQHIYYMFREDKMTKIIAKTGEFEIKASLREMEEKLVQYGFFRIHKSYLINLEYVKKLSPWFNGAYLLELHHVKDQLPVSRNYVKTLKKRLVW</sequence>
<comment type="catalytic activity">
    <reaction evidence="1">
        <text>ATP + protein L-histidine = ADP + protein N-phospho-L-histidine.</text>
        <dbReference type="EC" id="2.7.13.3"/>
    </reaction>
</comment>
<dbReference type="PROSITE" id="PS50930">
    <property type="entry name" value="HTH_LYTTR"/>
    <property type="match status" value="1"/>
</dbReference>
<evidence type="ECO:0000259" key="11">
    <source>
        <dbReference type="PROSITE" id="PS50930"/>
    </source>
</evidence>
<keyword evidence="12" id="KW-0238">DNA-binding</keyword>
<dbReference type="PROSITE" id="PS50110">
    <property type="entry name" value="RESPONSE_REGULATORY"/>
    <property type="match status" value="1"/>
</dbReference>
<comment type="caution">
    <text evidence="12">The sequence shown here is derived from an EMBL/GenBank/DDBJ whole genome shotgun (WGS) entry which is preliminary data.</text>
</comment>
<keyword evidence="8" id="KW-0597">Phosphoprotein</keyword>
<accession>A0ABU5C1Y4</accession>
<dbReference type="InterPro" id="IPR046947">
    <property type="entry name" value="LytR-like"/>
</dbReference>
<protein>
    <recommendedName>
        <fullName evidence="2">histidine kinase</fullName>
        <ecNumber evidence="2">2.7.13.3</ecNumber>
    </recommendedName>
</protein>
<evidence type="ECO:0000256" key="1">
    <source>
        <dbReference type="ARBA" id="ARBA00000085"/>
    </source>
</evidence>
<feature type="domain" description="Response regulatory" evidence="10">
    <location>
        <begin position="121"/>
        <end position="235"/>
    </location>
</feature>
<evidence type="ECO:0000256" key="4">
    <source>
        <dbReference type="ARBA" id="ARBA00022741"/>
    </source>
</evidence>
<organism evidence="12 13">
    <name type="scientific">Tigheibacillus halophilus</name>
    <dbReference type="NCBI Taxonomy" id="361280"/>
    <lineage>
        <taxon>Bacteria</taxon>
        <taxon>Bacillati</taxon>
        <taxon>Bacillota</taxon>
        <taxon>Bacilli</taxon>
        <taxon>Bacillales</taxon>
        <taxon>Bacillaceae</taxon>
        <taxon>Tigheibacillus</taxon>
    </lineage>
</organism>
<dbReference type="Proteomes" id="UP001281447">
    <property type="component" value="Unassembled WGS sequence"/>
</dbReference>
<feature type="domain" description="HTH LytTR-type" evidence="11">
    <location>
        <begin position="256"/>
        <end position="361"/>
    </location>
</feature>
<keyword evidence="5" id="KW-0418">Kinase</keyword>
<evidence type="ECO:0000313" key="13">
    <source>
        <dbReference type="Proteomes" id="UP001281447"/>
    </source>
</evidence>
<evidence type="ECO:0000259" key="10">
    <source>
        <dbReference type="PROSITE" id="PS50110"/>
    </source>
</evidence>
<dbReference type="SMART" id="SM00448">
    <property type="entry name" value="REC"/>
    <property type="match status" value="1"/>
</dbReference>
<dbReference type="PANTHER" id="PTHR37299">
    <property type="entry name" value="TRANSCRIPTIONAL REGULATOR-RELATED"/>
    <property type="match status" value="1"/>
</dbReference>
<dbReference type="InterPro" id="IPR036890">
    <property type="entry name" value="HATPase_C_sf"/>
</dbReference>
<keyword evidence="6" id="KW-0067">ATP-binding</keyword>
<dbReference type="InterPro" id="IPR005467">
    <property type="entry name" value="His_kinase_dom"/>
</dbReference>
<dbReference type="Pfam" id="PF00072">
    <property type="entry name" value="Response_reg"/>
    <property type="match status" value="1"/>
</dbReference>
<dbReference type="InterPro" id="IPR011006">
    <property type="entry name" value="CheY-like_superfamily"/>
</dbReference>
<dbReference type="InterPro" id="IPR001789">
    <property type="entry name" value="Sig_transdc_resp-reg_receiver"/>
</dbReference>
<dbReference type="SUPFAM" id="SSF52172">
    <property type="entry name" value="CheY-like"/>
    <property type="match status" value="1"/>
</dbReference>
<evidence type="ECO:0000313" key="12">
    <source>
        <dbReference type="EMBL" id="MDY0393306.1"/>
    </source>
</evidence>
<dbReference type="InterPro" id="IPR004358">
    <property type="entry name" value="Sig_transdc_His_kin-like_C"/>
</dbReference>
<proteinExistence type="predicted"/>
<dbReference type="Gene3D" id="3.40.50.2300">
    <property type="match status" value="1"/>
</dbReference>
<keyword evidence="3" id="KW-0808">Transferase</keyword>
<evidence type="ECO:0000256" key="7">
    <source>
        <dbReference type="ARBA" id="ARBA00023012"/>
    </source>
</evidence>
<dbReference type="PANTHER" id="PTHR37299:SF1">
    <property type="entry name" value="STAGE 0 SPORULATION PROTEIN A HOMOLOG"/>
    <property type="match status" value="1"/>
</dbReference>
<gene>
    <name evidence="12" type="ORF">RWE15_01275</name>
</gene>
<dbReference type="Pfam" id="PF04397">
    <property type="entry name" value="LytTR"/>
    <property type="match status" value="1"/>
</dbReference>
<dbReference type="PROSITE" id="PS50109">
    <property type="entry name" value="HIS_KIN"/>
    <property type="match status" value="1"/>
</dbReference>
<dbReference type="SMART" id="SM00387">
    <property type="entry name" value="HATPase_c"/>
    <property type="match status" value="1"/>
</dbReference>
<evidence type="ECO:0000256" key="3">
    <source>
        <dbReference type="ARBA" id="ARBA00022679"/>
    </source>
</evidence>
<evidence type="ECO:0000259" key="9">
    <source>
        <dbReference type="PROSITE" id="PS50109"/>
    </source>
</evidence>
<dbReference type="PRINTS" id="PR00344">
    <property type="entry name" value="BCTRLSENSOR"/>
</dbReference>
<name>A0ABU5C1Y4_9BACI</name>
<dbReference type="EMBL" id="JAWDIP010000003">
    <property type="protein sequence ID" value="MDY0393306.1"/>
    <property type="molecule type" value="Genomic_DNA"/>
</dbReference>
<dbReference type="GO" id="GO:0003677">
    <property type="term" value="F:DNA binding"/>
    <property type="evidence" value="ECO:0007669"/>
    <property type="project" value="UniProtKB-KW"/>
</dbReference>
<evidence type="ECO:0000256" key="5">
    <source>
        <dbReference type="ARBA" id="ARBA00022777"/>
    </source>
</evidence>
<reference evidence="12 13" key="1">
    <citation type="submission" date="2023-10" db="EMBL/GenBank/DDBJ databases">
        <title>Virgibacillus halophilus 5B73C genome.</title>
        <authorList>
            <person name="Miliotis G."/>
            <person name="Sengupta P."/>
            <person name="Hameed A."/>
            <person name="Chuvochina M."/>
            <person name="Mcdonagh F."/>
            <person name="Simpson A.C."/>
            <person name="Singh N.K."/>
            <person name="Rekha P.D."/>
            <person name="Raman K."/>
            <person name="Hugenholtz P."/>
            <person name="Venkateswaran K."/>
        </authorList>
    </citation>
    <scope>NUCLEOTIDE SEQUENCE [LARGE SCALE GENOMIC DNA]</scope>
    <source>
        <strain evidence="12 13">5B73C</strain>
    </source>
</reference>
<evidence type="ECO:0000256" key="8">
    <source>
        <dbReference type="PROSITE-ProRule" id="PRU00169"/>
    </source>
</evidence>
<dbReference type="SUPFAM" id="SSF55874">
    <property type="entry name" value="ATPase domain of HSP90 chaperone/DNA topoisomerase II/histidine kinase"/>
    <property type="match status" value="1"/>
</dbReference>
<keyword evidence="7" id="KW-0902">Two-component regulatory system</keyword>
<evidence type="ECO:0000256" key="6">
    <source>
        <dbReference type="ARBA" id="ARBA00022840"/>
    </source>
</evidence>
<dbReference type="InterPro" id="IPR003594">
    <property type="entry name" value="HATPase_dom"/>
</dbReference>
<dbReference type="InterPro" id="IPR007492">
    <property type="entry name" value="LytTR_DNA-bd_dom"/>
</dbReference>
<keyword evidence="4" id="KW-0547">Nucleotide-binding</keyword>